<reference evidence="2 3" key="1">
    <citation type="submission" date="2019-05" db="EMBL/GenBank/DDBJ databases">
        <title>Another draft genome of Portunus trituberculatus and its Hox gene families provides insights of decapod evolution.</title>
        <authorList>
            <person name="Jeong J.-H."/>
            <person name="Song I."/>
            <person name="Kim S."/>
            <person name="Choi T."/>
            <person name="Kim D."/>
            <person name="Ryu S."/>
            <person name="Kim W."/>
        </authorList>
    </citation>
    <scope>NUCLEOTIDE SEQUENCE [LARGE SCALE GENOMIC DNA]</scope>
    <source>
        <tissue evidence="2">Muscle</tissue>
    </source>
</reference>
<evidence type="ECO:0000313" key="3">
    <source>
        <dbReference type="Proteomes" id="UP000324222"/>
    </source>
</evidence>
<gene>
    <name evidence="2" type="ORF">E2C01_091519</name>
</gene>
<organism evidence="2 3">
    <name type="scientific">Portunus trituberculatus</name>
    <name type="common">Swimming crab</name>
    <name type="synonym">Neptunus trituberculatus</name>
    <dbReference type="NCBI Taxonomy" id="210409"/>
    <lineage>
        <taxon>Eukaryota</taxon>
        <taxon>Metazoa</taxon>
        <taxon>Ecdysozoa</taxon>
        <taxon>Arthropoda</taxon>
        <taxon>Crustacea</taxon>
        <taxon>Multicrustacea</taxon>
        <taxon>Malacostraca</taxon>
        <taxon>Eumalacostraca</taxon>
        <taxon>Eucarida</taxon>
        <taxon>Decapoda</taxon>
        <taxon>Pleocyemata</taxon>
        <taxon>Brachyura</taxon>
        <taxon>Eubrachyura</taxon>
        <taxon>Portunoidea</taxon>
        <taxon>Portunidae</taxon>
        <taxon>Portuninae</taxon>
        <taxon>Portunus</taxon>
    </lineage>
</organism>
<evidence type="ECO:0000313" key="2">
    <source>
        <dbReference type="EMBL" id="MPC96270.1"/>
    </source>
</evidence>
<sequence>MEADVDMRDSISPGKCGQPDTHPPMTARKGPAAALPRIIPKPRTSTLRPRSCSDVRKGGVFSPTRPRYLVSSTTPPSGNTSLRGRLDP</sequence>
<dbReference type="AlphaFoldDB" id="A0A5B7JHQ4"/>
<accession>A0A5B7JHQ4</accession>
<feature type="region of interest" description="Disordered" evidence="1">
    <location>
        <begin position="1"/>
        <end position="88"/>
    </location>
</feature>
<keyword evidence="3" id="KW-1185">Reference proteome</keyword>
<proteinExistence type="predicted"/>
<comment type="caution">
    <text evidence="2">The sequence shown here is derived from an EMBL/GenBank/DDBJ whole genome shotgun (WGS) entry which is preliminary data.</text>
</comment>
<protein>
    <submittedName>
        <fullName evidence="2">Uncharacterized protein</fullName>
    </submittedName>
</protein>
<dbReference type="EMBL" id="VSRR010105254">
    <property type="protein sequence ID" value="MPC96270.1"/>
    <property type="molecule type" value="Genomic_DNA"/>
</dbReference>
<evidence type="ECO:0000256" key="1">
    <source>
        <dbReference type="SAM" id="MobiDB-lite"/>
    </source>
</evidence>
<name>A0A5B7JHQ4_PORTR</name>
<feature type="compositionally biased region" description="Polar residues" evidence="1">
    <location>
        <begin position="70"/>
        <end position="82"/>
    </location>
</feature>
<dbReference type="Proteomes" id="UP000324222">
    <property type="component" value="Unassembled WGS sequence"/>
</dbReference>